<evidence type="ECO:0000313" key="1">
    <source>
        <dbReference type="EMBL" id="KAI4355744.1"/>
    </source>
</evidence>
<organism evidence="1 2">
    <name type="scientific">Bauhinia variegata</name>
    <name type="common">Purple orchid tree</name>
    <name type="synonym">Phanera variegata</name>
    <dbReference type="NCBI Taxonomy" id="167791"/>
    <lineage>
        <taxon>Eukaryota</taxon>
        <taxon>Viridiplantae</taxon>
        <taxon>Streptophyta</taxon>
        <taxon>Embryophyta</taxon>
        <taxon>Tracheophyta</taxon>
        <taxon>Spermatophyta</taxon>
        <taxon>Magnoliopsida</taxon>
        <taxon>eudicotyledons</taxon>
        <taxon>Gunneridae</taxon>
        <taxon>Pentapetalae</taxon>
        <taxon>rosids</taxon>
        <taxon>fabids</taxon>
        <taxon>Fabales</taxon>
        <taxon>Fabaceae</taxon>
        <taxon>Cercidoideae</taxon>
        <taxon>Cercideae</taxon>
        <taxon>Bauhiniinae</taxon>
        <taxon>Bauhinia</taxon>
    </lineage>
</organism>
<dbReference type="EMBL" id="CM039427">
    <property type="protein sequence ID" value="KAI4355744.1"/>
    <property type="molecule type" value="Genomic_DNA"/>
</dbReference>
<protein>
    <submittedName>
        <fullName evidence="1">Uncharacterized protein</fullName>
    </submittedName>
</protein>
<accession>A0ACB9Q6M1</accession>
<gene>
    <name evidence="1" type="ORF">L6164_004489</name>
</gene>
<reference evidence="1 2" key="1">
    <citation type="journal article" date="2022" name="DNA Res.">
        <title>Chromosomal-level genome assembly of the orchid tree Bauhinia variegata (Leguminosae; Cercidoideae) supports the allotetraploid origin hypothesis of Bauhinia.</title>
        <authorList>
            <person name="Zhong Y."/>
            <person name="Chen Y."/>
            <person name="Zheng D."/>
            <person name="Pang J."/>
            <person name="Liu Y."/>
            <person name="Luo S."/>
            <person name="Meng S."/>
            <person name="Qian L."/>
            <person name="Wei D."/>
            <person name="Dai S."/>
            <person name="Zhou R."/>
        </authorList>
    </citation>
    <scope>NUCLEOTIDE SEQUENCE [LARGE SCALE GENOMIC DNA]</scope>
    <source>
        <strain evidence="1">BV-YZ2020</strain>
    </source>
</reference>
<evidence type="ECO:0000313" key="2">
    <source>
        <dbReference type="Proteomes" id="UP000828941"/>
    </source>
</evidence>
<keyword evidence="2" id="KW-1185">Reference proteome</keyword>
<dbReference type="Proteomes" id="UP000828941">
    <property type="component" value="Chromosome 2"/>
</dbReference>
<name>A0ACB9Q6M1_BAUVA</name>
<sequence>MAPSTNSTYYYLLHGLKVAITVAFIFFLTLLLLLPPKSAGGSVVLSEESKKVIGSKPPACVNKCSNCRPCMATLVVPNHQRKGFKKVSSHGEDDGYYLLSWKCRCGNKLFQP</sequence>
<proteinExistence type="predicted"/>
<comment type="caution">
    <text evidence="1">The sequence shown here is derived from an EMBL/GenBank/DDBJ whole genome shotgun (WGS) entry which is preliminary data.</text>
</comment>